<keyword evidence="1" id="KW-0812">Transmembrane</keyword>
<reference evidence="2 3" key="1">
    <citation type="submission" date="2014-06" db="EMBL/GenBank/DDBJ databases">
        <title>Draft genome sequence of Bacillus gaemokensis JCM 15801 (MCCC 1A00707).</title>
        <authorList>
            <person name="Lai Q."/>
            <person name="Liu Y."/>
            <person name="Shao Z."/>
        </authorList>
    </citation>
    <scope>NUCLEOTIDE SEQUENCE [LARGE SCALE GENOMIC DNA]</scope>
    <source>
        <strain evidence="2 3">JCM 15801</strain>
    </source>
</reference>
<feature type="transmembrane region" description="Helical" evidence="1">
    <location>
        <begin position="75"/>
        <end position="94"/>
    </location>
</feature>
<gene>
    <name evidence="2" type="ORF">BAGA_17990</name>
</gene>
<feature type="transmembrane region" description="Helical" evidence="1">
    <location>
        <begin position="49"/>
        <end position="69"/>
    </location>
</feature>
<keyword evidence="1" id="KW-1133">Transmembrane helix</keyword>
<dbReference type="STRING" id="574375.AZF08_10995"/>
<evidence type="ECO:0000313" key="2">
    <source>
        <dbReference type="EMBL" id="KEK24996.1"/>
    </source>
</evidence>
<evidence type="ECO:0000256" key="1">
    <source>
        <dbReference type="SAM" id="Phobius"/>
    </source>
</evidence>
<protein>
    <submittedName>
        <fullName evidence="2">Permease</fullName>
    </submittedName>
</protein>
<dbReference type="AlphaFoldDB" id="A0A073KES7"/>
<organism evidence="2 3">
    <name type="scientific">Bacillus gaemokensis</name>
    <dbReference type="NCBI Taxonomy" id="574375"/>
    <lineage>
        <taxon>Bacteria</taxon>
        <taxon>Bacillati</taxon>
        <taxon>Bacillota</taxon>
        <taxon>Bacilli</taxon>
        <taxon>Bacillales</taxon>
        <taxon>Bacillaceae</taxon>
        <taxon>Bacillus</taxon>
        <taxon>Bacillus cereus group</taxon>
    </lineage>
</organism>
<dbReference type="RefSeq" id="WP_033673656.1">
    <property type="nucleotide sequence ID" value="NZ_JOTM01000003.1"/>
</dbReference>
<dbReference type="OrthoDB" id="2657646at2"/>
<name>A0A073KES7_9BACI</name>
<evidence type="ECO:0000313" key="3">
    <source>
        <dbReference type="Proteomes" id="UP000027778"/>
    </source>
</evidence>
<keyword evidence="1" id="KW-0472">Membrane</keyword>
<feature type="transmembrane region" description="Helical" evidence="1">
    <location>
        <begin position="20"/>
        <end position="42"/>
    </location>
</feature>
<proteinExistence type="predicted"/>
<keyword evidence="3" id="KW-1185">Reference proteome</keyword>
<dbReference type="Proteomes" id="UP000027778">
    <property type="component" value="Unassembled WGS sequence"/>
</dbReference>
<sequence>MKPPFICHICKKRIARKQNLITAILYIRIYLFHTSCFSRLFFPSRFIPINTLFGVYFIWYTLATGIILIVTEQSIIWIVFLAPSLYRFISYYMIERHLER</sequence>
<accession>A0A073KES7</accession>
<comment type="caution">
    <text evidence="2">The sequence shown here is derived from an EMBL/GenBank/DDBJ whole genome shotgun (WGS) entry which is preliminary data.</text>
</comment>
<dbReference type="EMBL" id="JOTM01000003">
    <property type="protein sequence ID" value="KEK24996.1"/>
    <property type="molecule type" value="Genomic_DNA"/>
</dbReference>